<evidence type="ECO:0000256" key="1">
    <source>
        <dbReference type="ARBA" id="ARBA00022679"/>
    </source>
</evidence>
<dbReference type="Gene3D" id="3.40.50.2000">
    <property type="entry name" value="Glycogen Phosphorylase B"/>
    <property type="match status" value="2"/>
</dbReference>
<evidence type="ECO:0000259" key="2">
    <source>
        <dbReference type="Pfam" id="PF06722"/>
    </source>
</evidence>
<reference evidence="3 4" key="1">
    <citation type="journal article" date="2018" name="IMA Fungus">
        <title>IMA Genome-F 9: Draft genome sequence of Annulohypoxylon stygium, Aspergillus mulundensis, Berkeleyomyces basicola (syn. Thielaviopsis basicola), Ceratocystis smalleyi, two Cercospora beticola strains, Coleophoma cylindrospora, Fusarium fracticaudum, Phialophora cf. hyalina, and Morchella septimelata.</title>
        <authorList>
            <person name="Wingfield B.D."/>
            <person name="Bills G.F."/>
            <person name="Dong Y."/>
            <person name="Huang W."/>
            <person name="Nel W.J."/>
            <person name="Swalarsk-Parry B.S."/>
            <person name="Vaghefi N."/>
            <person name="Wilken P.M."/>
            <person name="An Z."/>
            <person name="de Beer Z.W."/>
            <person name="De Vos L."/>
            <person name="Chen L."/>
            <person name="Duong T.A."/>
            <person name="Gao Y."/>
            <person name="Hammerbacher A."/>
            <person name="Kikkert J.R."/>
            <person name="Li Y."/>
            <person name="Li H."/>
            <person name="Li K."/>
            <person name="Li Q."/>
            <person name="Liu X."/>
            <person name="Ma X."/>
            <person name="Naidoo K."/>
            <person name="Pethybridge S.J."/>
            <person name="Sun J."/>
            <person name="Steenkamp E.T."/>
            <person name="van der Nest M.A."/>
            <person name="van Wyk S."/>
            <person name="Wingfield M.J."/>
            <person name="Xiong C."/>
            <person name="Yue Q."/>
            <person name="Zhang X."/>
        </authorList>
    </citation>
    <scope>NUCLEOTIDE SEQUENCE [LARGE SCALE GENOMIC DNA]</scope>
    <source>
        <strain evidence="3 4">BP5796</strain>
    </source>
</reference>
<keyword evidence="1" id="KW-0808">Transferase</keyword>
<gene>
    <name evidence="3" type="ORF">BP5796_01429</name>
</gene>
<sequence length="447" mass="48970">MTEETKPVLLVCASPASGHIMPVKAISKALIARGYEITFVSGTTFGPGIKDIGATFFPLEGLSNFDDDIDKYFPERSSYAPGLPRILYDLEHIFIRSMVSQWETQQKALKQVREHYPGRKVVLLSEGAFLGTIPTLSGSPGLLPDATLALGGMPVVLTSRNLPPFGSALPPDNSPDGHIRCKAMQDGFMQTMAAPIELYRKTLKELGSKVHQEWCFDTIYLVPDRFIQFCPPSVEFPRPDAPDTIRFAGGLPHGHRDPMTDPPSWWSEVTGNPNKKRIVFVCQGTVQLDYNELIIPTMEGLKDEQDVLVVVALGKKGAKLPESYAVPENARVADFIPFDEVLPLSDVFVTNGGYGGFQHGVSNGTPLAIGGATEDKPDVACRAEWCGIGINLKTGTPTPEAVKEAVKSLLTDPKYKKRALELQEEMQSFDPISVLIENMNEVLAEKK</sequence>
<accession>A0A3D8T0E1</accession>
<dbReference type="GO" id="GO:0016758">
    <property type="term" value="F:hexosyltransferase activity"/>
    <property type="evidence" value="ECO:0007669"/>
    <property type="project" value="UniProtKB-ARBA"/>
</dbReference>
<organism evidence="3 4">
    <name type="scientific">Coleophoma crateriformis</name>
    <dbReference type="NCBI Taxonomy" id="565419"/>
    <lineage>
        <taxon>Eukaryota</taxon>
        <taxon>Fungi</taxon>
        <taxon>Dikarya</taxon>
        <taxon>Ascomycota</taxon>
        <taxon>Pezizomycotina</taxon>
        <taxon>Leotiomycetes</taxon>
        <taxon>Helotiales</taxon>
        <taxon>Dermateaceae</taxon>
        <taxon>Coleophoma</taxon>
    </lineage>
</organism>
<dbReference type="AlphaFoldDB" id="A0A3D8T0E1"/>
<proteinExistence type="predicted"/>
<dbReference type="OrthoDB" id="5835829at2759"/>
<dbReference type="PANTHER" id="PTHR21015">
    <property type="entry name" value="UDP-N-ACETYLGLUCOSAMINE--N-ACETYLMURAMYL-(PENTAPEPTIDE) PYROPHOSPHORYL-UNDECAPRENOL N-ACETYLGLUCOSAMINE TRANSFERASE 1"/>
    <property type="match status" value="1"/>
</dbReference>
<dbReference type="InterPro" id="IPR002213">
    <property type="entry name" value="UDP_glucos_trans"/>
</dbReference>
<protein>
    <recommendedName>
        <fullName evidence="2">Erythromycin biosynthesis protein CIII-like C-terminal domain-containing protein</fullName>
    </recommendedName>
</protein>
<keyword evidence="4" id="KW-1185">Reference proteome</keyword>
<dbReference type="Proteomes" id="UP000256328">
    <property type="component" value="Unassembled WGS sequence"/>
</dbReference>
<dbReference type="SUPFAM" id="SSF53756">
    <property type="entry name" value="UDP-Glycosyltransferase/glycogen phosphorylase"/>
    <property type="match status" value="1"/>
</dbReference>
<dbReference type="Pfam" id="PF06722">
    <property type="entry name" value="EryCIII-like_C"/>
    <property type="match status" value="1"/>
</dbReference>
<dbReference type="InterPro" id="IPR010610">
    <property type="entry name" value="EryCIII-like_C"/>
</dbReference>
<evidence type="ECO:0000313" key="3">
    <source>
        <dbReference type="EMBL" id="RDW92035.1"/>
    </source>
</evidence>
<comment type="caution">
    <text evidence="3">The sequence shown here is derived from an EMBL/GenBank/DDBJ whole genome shotgun (WGS) entry which is preliminary data.</text>
</comment>
<name>A0A3D8T0E1_9HELO</name>
<feature type="domain" description="Erythromycin biosynthesis protein CIII-like C-terminal" evidence="2">
    <location>
        <begin position="306"/>
        <end position="428"/>
    </location>
</feature>
<dbReference type="CDD" id="cd03784">
    <property type="entry name" value="GT1_Gtf-like"/>
    <property type="match status" value="1"/>
</dbReference>
<dbReference type="GO" id="GO:0008194">
    <property type="term" value="F:UDP-glycosyltransferase activity"/>
    <property type="evidence" value="ECO:0007669"/>
    <property type="project" value="InterPro"/>
</dbReference>
<evidence type="ECO:0000313" key="4">
    <source>
        <dbReference type="Proteomes" id="UP000256328"/>
    </source>
</evidence>
<dbReference type="PANTHER" id="PTHR21015:SF22">
    <property type="entry name" value="GLYCOSYLTRANSFERASE"/>
    <property type="match status" value="1"/>
</dbReference>
<dbReference type="EMBL" id="PDLN01000002">
    <property type="protein sequence ID" value="RDW92035.1"/>
    <property type="molecule type" value="Genomic_DNA"/>
</dbReference>